<organism evidence="3 4">
    <name type="scientific">Pseudomonas fulva</name>
    <dbReference type="NCBI Taxonomy" id="47880"/>
    <lineage>
        <taxon>Bacteria</taxon>
        <taxon>Pseudomonadati</taxon>
        <taxon>Pseudomonadota</taxon>
        <taxon>Gammaproteobacteria</taxon>
        <taxon>Pseudomonadales</taxon>
        <taxon>Pseudomonadaceae</taxon>
        <taxon>Pseudomonas</taxon>
    </lineage>
</organism>
<keyword evidence="3" id="KW-0614">Plasmid</keyword>
<feature type="transmembrane region" description="Helical" evidence="2">
    <location>
        <begin position="551"/>
        <end position="571"/>
    </location>
</feature>
<dbReference type="RefSeq" id="WP_145994176.1">
    <property type="nucleotide sequence ID" value="NZ_CP064945.1"/>
</dbReference>
<feature type="transmembrane region" description="Helical" evidence="2">
    <location>
        <begin position="431"/>
        <end position="456"/>
    </location>
</feature>
<dbReference type="AlphaFoldDB" id="A0A7S9LD72"/>
<evidence type="ECO:0000256" key="1">
    <source>
        <dbReference type="SAM" id="MobiDB-lite"/>
    </source>
</evidence>
<sequence length="655" mass="69925">MAADTEISNYGYLQIVNSNFSDLVSHYINMWQAYNQSFTQVAMVLCLWGGLAWVSVLTLKAPVDRLKTASSAAGVVLLVGMLLQPGHYNIGPAGGSVGLSAGAGWSLRIVGNIYQLFKSALDSVNKESAMEVAFENAYHVTDEGTLKRFVDSPVYDMYKDYIGKCQPALISTAGAQPDTRSLGKYVGLFGSTGINPVEVTQMSEDTYNELLKGNKTDSQAVQAFGSVLPWKAYQEAKSNAAVAENVDKARAMLASIPEDANPFKGSKKYYLMPSEEYWVRQNWPEKKTEGKSEYEKYSSGKNGEMYRNPELAENSTVTTEQEVRYYPKDCLQMYGMVQQAVSNLTSAIQYAVPNAKQSAYMRDGVEAQDMMIKQIQAQAEAKEKKDNLPIPLFGGESVGWTAKDTVNSIVTKIQDVGKIYREWMLTFKIPSMINGCAMLVGILVVLFPVICVFGVFVNPSILISYVKLICFGFMVPLVNNLCLTMAATLLAMNGELMTGLTAGNFGENNTLLISASNAQYIIFMALTAVEIVIAKMLIWDDVKGLSGFNPAGAATGMAATGAAVIGTAVKLGSTAMSLMRGPGKVLGAAAKARNATPGVGGGGGGGAYQSSIINVRLPAPSNASYASTGSKLSKGPKPPALPPPGSAPGGPGPKS</sequence>
<dbReference type="EMBL" id="CP064948">
    <property type="protein sequence ID" value="QPH52045.1"/>
    <property type="molecule type" value="Genomic_DNA"/>
</dbReference>
<feature type="compositionally biased region" description="Pro residues" evidence="1">
    <location>
        <begin position="636"/>
        <end position="655"/>
    </location>
</feature>
<feature type="transmembrane region" description="Helical" evidence="2">
    <location>
        <begin position="38"/>
        <end position="59"/>
    </location>
</feature>
<evidence type="ECO:0000313" key="4">
    <source>
        <dbReference type="Proteomes" id="UP000594430"/>
    </source>
</evidence>
<dbReference type="Proteomes" id="UP000594430">
    <property type="component" value="Plasmid pVIM-24-ZDHY414"/>
</dbReference>
<proteinExistence type="predicted"/>
<evidence type="ECO:0000313" key="3">
    <source>
        <dbReference type="EMBL" id="QPH52045.1"/>
    </source>
</evidence>
<protein>
    <submittedName>
        <fullName evidence="3">Uncharacterized protein</fullName>
    </submittedName>
</protein>
<keyword evidence="2" id="KW-0812">Transmembrane</keyword>
<gene>
    <name evidence="3" type="ORF">IZU98_24515</name>
</gene>
<feature type="region of interest" description="Disordered" evidence="1">
    <location>
        <begin position="622"/>
        <end position="655"/>
    </location>
</feature>
<feature type="transmembrane region" description="Helical" evidence="2">
    <location>
        <begin position="462"/>
        <end position="490"/>
    </location>
</feature>
<accession>A0A7S9LD72</accession>
<evidence type="ECO:0000256" key="2">
    <source>
        <dbReference type="SAM" id="Phobius"/>
    </source>
</evidence>
<feature type="transmembrane region" description="Helical" evidence="2">
    <location>
        <begin position="520"/>
        <end position="539"/>
    </location>
</feature>
<reference evidence="3 4" key="1">
    <citation type="submission" date="2020-11" db="EMBL/GenBank/DDBJ databases">
        <title>Pseudomonas fulva producing VIM-24.</title>
        <authorList>
            <person name="Liu S."/>
        </authorList>
    </citation>
    <scope>NUCLEOTIDE SEQUENCE [LARGE SCALE GENOMIC DNA]</scope>
    <source>
        <strain evidence="3 4">ZDHY414</strain>
        <plasmid evidence="3 4">pVIM-24-ZDHY414</plasmid>
    </source>
</reference>
<keyword evidence="2" id="KW-0472">Membrane</keyword>
<geneLocation type="plasmid" evidence="3 4">
    <name>pVIM-24-ZDHY414</name>
</geneLocation>
<name>A0A7S9LD72_9PSED</name>
<keyword evidence="2" id="KW-1133">Transmembrane helix</keyword>